<evidence type="ECO:0000313" key="11">
    <source>
        <dbReference type="EMBL" id="MFC4711572.1"/>
    </source>
</evidence>
<dbReference type="InterPro" id="IPR051202">
    <property type="entry name" value="Peptidase_C40"/>
</dbReference>
<dbReference type="InterPro" id="IPR000064">
    <property type="entry name" value="NLP_P60_dom"/>
</dbReference>
<feature type="domain" description="NlpC/P60" evidence="10">
    <location>
        <begin position="234"/>
        <end position="354"/>
    </location>
</feature>
<name>A0ABV9M6W9_9BACL</name>
<dbReference type="Gene3D" id="3.10.350.10">
    <property type="entry name" value="LysM domain"/>
    <property type="match status" value="3"/>
</dbReference>
<dbReference type="PROSITE" id="PS51782">
    <property type="entry name" value="LYSM"/>
    <property type="match status" value="3"/>
</dbReference>
<keyword evidence="12" id="KW-1185">Reference proteome</keyword>
<dbReference type="SUPFAM" id="SSF54001">
    <property type="entry name" value="Cysteine proteinases"/>
    <property type="match status" value="1"/>
</dbReference>
<comment type="similarity">
    <text evidence="1">Belongs to the peptidase C40 family.</text>
</comment>
<gene>
    <name evidence="11" type="ORF">ACFO5U_01795</name>
</gene>
<dbReference type="InterPro" id="IPR038765">
    <property type="entry name" value="Papain-like_cys_pep_sf"/>
</dbReference>
<feature type="domain" description="LysM" evidence="9">
    <location>
        <begin position="162"/>
        <end position="205"/>
    </location>
</feature>
<evidence type="ECO:0000256" key="3">
    <source>
        <dbReference type="ARBA" id="ARBA00022729"/>
    </source>
</evidence>
<keyword evidence="3 8" id="KW-0732">Signal</keyword>
<dbReference type="CDD" id="cd00118">
    <property type="entry name" value="LysM"/>
    <property type="match status" value="3"/>
</dbReference>
<evidence type="ECO:0000256" key="1">
    <source>
        <dbReference type="ARBA" id="ARBA00007074"/>
    </source>
</evidence>
<feature type="compositionally biased region" description="Low complexity" evidence="7">
    <location>
        <begin position="211"/>
        <end position="228"/>
    </location>
</feature>
<dbReference type="SUPFAM" id="SSF54106">
    <property type="entry name" value="LysM domain"/>
    <property type="match status" value="3"/>
</dbReference>
<feature type="domain" description="LysM" evidence="9">
    <location>
        <begin position="26"/>
        <end position="69"/>
    </location>
</feature>
<protein>
    <submittedName>
        <fullName evidence="11">LysM peptidoglycan-binding domain-containing protein</fullName>
    </submittedName>
</protein>
<dbReference type="PROSITE" id="PS51935">
    <property type="entry name" value="NLPC_P60"/>
    <property type="match status" value="1"/>
</dbReference>
<sequence>MKKLIGMAITAGVLSLAIGATDTEASSYTIKPGDTLWKVASTNQVSVASLKSWNKLNSDAIYPNQVLRLTSSTAASAPTPSAPAASAPAQTGTYTIKAGDTLSSIARSHSTTVAKIQQLNNISGSTIHPGQKLKVAGTAQVVVSAPTPAPTVTAPAPAPATSTYRVVGGDTLSKISRSYNVSVAQLMSWNNLNSSTIHVGQTLRMQGGATVSPSSPVQVSPSSPVQVSNPAPVASKAGQVISIARSQLGVPYAWGGTTASGFDCSGYLFYVYNRAGITIPRTNTTGYYASSFTVSSPQPGDLVFFKNTYRPGISHVGIFIGNNSFIHAGGDRVQITNLNDSYWGKHFDSFKRLNAMR</sequence>
<evidence type="ECO:0000256" key="6">
    <source>
        <dbReference type="ARBA" id="ARBA00022807"/>
    </source>
</evidence>
<dbReference type="PANTHER" id="PTHR47053:SF1">
    <property type="entry name" value="MUREIN DD-ENDOPEPTIDASE MEPH-RELATED"/>
    <property type="match status" value="1"/>
</dbReference>
<feature type="chain" id="PRO_5046989296" evidence="8">
    <location>
        <begin position="20"/>
        <end position="357"/>
    </location>
</feature>
<evidence type="ECO:0000259" key="9">
    <source>
        <dbReference type="PROSITE" id="PS51782"/>
    </source>
</evidence>
<dbReference type="InterPro" id="IPR018392">
    <property type="entry name" value="LysM"/>
</dbReference>
<dbReference type="Gene3D" id="3.90.1720.10">
    <property type="entry name" value="endopeptidase domain like (from Nostoc punctiforme)"/>
    <property type="match status" value="1"/>
</dbReference>
<organism evidence="11 12">
    <name type="scientific">Planococcus dechangensis</name>
    <dbReference type="NCBI Taxonomy" id="1176255"/>
    <lineage>
        <taxon>Bacteria</taxon>
        <taxon>Bacillati</taxon>
        <taxon>Bacillota</taxon>
        <taxon>Bacilli</taxon>
        <taxon>Bacillales</taxon>
        <taxon>Caryophanaceae</taxon>
        <taxon>Planococcus</taxon>
    </lineage>
</organism>
<dbReference type="Pfam" id="PF01476">
    <property type="entry name" value="LysM"/>
    <property type="match status" value="3"/>
</dbReference>
<keyword evidence="5" id="KW-0378">Hydrolase</keyword>
<reference evidence="12" key="1">
    <citation type="journal article" date="2019" name="Int. J. Syst. Evol. Microbiol.">
        <title>The Global Catalogue of Microorganisms (GCM) 10K type strain sequencing project: providing services to taxonomists for standard genome sequencing and annotation.</title>
        <authorList>
            <consortium name="The Broad Institute Genomics Platform"/>
            <consortium name="The Broad Institute Genome Sequencing Center for Infectious Disease"/>
            <person name="Wu L."/>
            <person name="Ma J."/>
        </authorList>
    </citation>
    <scope>NUCLEOTIDE SEQUENCE [LARGE SCALE GENOMIC DNA]</scope>
    <source>
        <strain evidence="12">CGMCC 1.12151</strain>
    </source>
</reference>
<evidence type="ECO:0000259" key="10">
    <source>
        <dbReference type="PROSITE" id="PS51935"/>
    </source>
</evidence>
<feature type="signal peptide" evidence="8">
    <location>
        <begin position="1"/>
        <end position="19"/>
    </location>
</feature>
<dbReference type="InterPro" id="IPR036779">
    <property type="entry name" value="LysM_dom_sf"/>
</dbReference>
<dbReference type="RefSeq" id="WP_377276153.1">
    <property type="nucleotide sequence ID" value="NZ_JBHSGL010000002.1"/>
</dbReference>
<dbReference type="PANTHER" id="PTHR47053">
    <property type="entry name" value="MUREIN DD-ENDOPEPTIDASE MEPH-RELATED"/>
    <property type="match status" value="1"/>
</dbReference>
<dbReference type="EMBL" id="JBHSGL010000002">
    <property type="protein sequence ID" value="MFC4711572.1"/>
    <property type="molecule type" value="Genomic_DNA"/>
</dbReference>
<evidence type="ECO:0000256" key="2">
    <source>
        <dbReference type="ARBA" id="ARBA00022670"/>
    </source>
</evidence>
<keyword evidence="4" id="KW-0677">Repeat</keyword>
<dbReference type="SMART" id="SM00257">
    <property type="entry name" value="LysM"/>
    <property type="match status" value="3"/>
</dbReference>
<dbReference type="Proteomes" id="UP001595932">
    <property type="component" value="Unassembled WGS sequence"/>
</dbReference>
<keyword evidence="6" id="KW-0788">Thiol protease</keyword>
<keyword evidence="2" id="KW-0645">Protease</keyword>
<evidence type="ECO:0000256" key="5">
    <source>
        <dbReference type="ARBA" id="ARBA00022801"/>
    </source>
</evidence>
<proteinExistence type="inferred from homology"/>
<feature type="region of interest" description="Disordered" evidence="7">
    <location>
        <begin position="207"/>
        <end position="228"/>
    </location>
</feature>
<feature type="domain" description="LysM" evidence="9">
    <location>
        <begin position="92"/>
        <end position="135"/>
    </location>
</feature>
<comment type="caution">
    <text evidence="11">The sequence shown here is derived from an EMBL/GenBank/DDBJ whole genome shotgun (WGS) entry which is preliminary data.</text>
</comment>
<dbReference type="Pfam" id="PF00877">
    <property type="entry name" value="NLPC_P60"/>
    <property type="match status" value="1"/>
</dbReference>
<evidence type="ECO:0000256" key="7">
    <source>
        <dbReference type="SAM" id="MobiDB-lite"/>
    </source>
</evidence>
<accession>A0ABV9M6W9</accession>
<evidence type="ECO:0000256" key="4">
    <source>
        <dbReference type="ARBA" id="ARBA00022737"/>
    </source>
</evidence>
<evidence type="ECO:0000256" key="8">
    <source>
        <dbReference type="SAM" id="SignalP"/>
    </source>
</evidence>
<evidence type="ECO:0000313" key="12">
    <source>
        <dbReference type="Proteomes" id="UP001595932"/>
    </source>
</evidence>